<dbReference type="EMBL" id="JAVDTF010000001">
    <property type="protein sequence ID" value="MDR6782981.1"/>
    <property type="molecule type" value="Genomic_DNA"/>
</dbReference>
<proteinExistence type="predicted"/>
<organism evidence="1 2">
    <name type="scientific">Pedobacter africanus</name>
    <dbReference type="NCBI Taxonomy" id="151894"/>
    <lineage>
        <taxon>Bacteria</taxon>
        <taxon>Pseudomonadati</taxon>
        <taxon>Bacteroidota</taxon>
        <taxon>Sphingobacteriia</taxon>
        <taxon>Sphingobacteriales</taxon>
        <taxon>Sphingobacteriaceae</taxon>
        <taxon>Pedobacter</taxon>
    </lineage>
</organism>
<dbReference type="Proteomes" id="UP001246858">
    <property type="component" value="Unassembled WGS sequence"/>
</dbReference>
<keyword evidence="1" id="KW-0645">Protease</keyword>
<comment type="caution">
    <text evidence="1">The sequence shown here is derived from an EMBL/GenBank/DDBJ whole genome shotgun (WGS) entry which is preliminary data.</text>
</comment>
<protein>
    <submittedName>
        <fullName evidence="1">Membrane protease YdiL (CAAX protease family)</fullName>
    </submittedName>
</protein>
<name>A0ACC6KUU0_9SPHI</name>
<sequence length="241" mass="27230">MHILLQKKLMIAIAFELLFSWLLLKYSFGQNLNALGFHITTKRLLLMLYGFVLPLVYLSALYLGISLWVQNPYQLNPHYTAGDFIKGLFYVLKAVVFEELIFRGALLYFLLKKLGTRKAILTSALAFGVYHWFSYNLFGQPVQMLTVLISTAAMGYLLALAFVKTCSVLLPFALHLGYNFTSMILFSKEKNIGLQLFIKTYAVDPVKPEGILPLLIVVIYHIGFPLLGFAYLKLLRAAATG</sequence>
<evidence type="ECO:0000313" key="1">
    <source>
        <dbReference type="EMBL" id="MDR6782981.1"/>
    </source>
</evidence>
<accession>A0ACC6KUU0</accession>
<reference evidence="1" key="1">
    <citation type="submission" date="2023-07" db="EMBL/GenBank/DDBJ databases">
        <title>Sorghum-associated microbial communities from plants grown in Nebraska, USA.</title>
        <authorList>
            <person name="Schachtman D."/>
        </authorList>
    </citation>
    <scope>NUCLEOTIDE SEQUENCE</scope>
    <source>
        <strain evidence="1">2697</strain>
    </source>
</reference>
<keyword evidence="1" id="KW-0378">Hydrolase</keyword>
<evidence type="ECO:0000313" key="2">
    <source>
        <dbReference type="Proteomes" id="UP001246858"/>
    </source>
</evidence>
<keyword evidence="2" id="KW-1185">Reference proteome</keyword>
<gene>
    <name evidence="1" type="ORF">J2X78_001533</name>
</gene>